<sequence length="59" mass="6621">MHGRADRTFFDRSSRSAEASGIWSASSFFSLAFSSSKAFRCAFRKSRTGVPLIPGQRFR</sequence>
<dbReference type="EMBL" id="CP033367">
    <property type="protein sequence ID" value="QKD05749.1"/>
    <property type="molecule type" value="Genomic_DNA"/>
</dbReference>
<evidence type="ECO:0000313" key="2">
    <source>
        <dbReference type="Proteomes" id="UP000503017"/>
    </source>
</evidence>
<dbReference type="Proteomes" id="UP000503017">
    <property type="component" value="Chromosome"/>
</dbReference>
<gene>
    <name evidence="1" type="ORF">EB235_33365</name>
</gene>
<dbReference type="AlphaFoldDB" id="A0A6M7WZ14"/>
<accession>A0A6M7WZ14</accession>
<evidence type="ECO:0000313" key="1">
    <source>
        <dbReference type="EMBL" id="QKD05749.1"/>
    </source>
</evidence>
<organism evidence="1 2">
    <name type="scientific">Mesorhizobium loti R88b</name>
    <dbReference type="NCBI Taxonomy" id="935548"/>
    <lineage>
        <taxon>Bacteria</taxon>
        <taxon>Pseudomonadati</taxon>
        <taxon>Pseudomonadota</taxon>
        <taxon>Alphaproteobacteria</taxon>
        <taxon>Hyphomicrobiales</taxon>
        <taxon>Phyllobacteriaceae</taxon>
        <taxon>Mesorhizobium</taxon>
    </lineage>
</organism>
<reference evidence="1 2" key="1">
    <citation type="submission" date="2018-10" db="EMBL/GenBank/DDBJ databases">
        <authorList>
            <person name="Perry B.J."/>
            <person name="Sullivan J.T."/>
            <person name="Murphy R.J.T."/>
            <person name="Ramsay J.P."/>
            <person name="Ronson C.W."/>
        </authorList>
    </citation>
    <scope>NUCLEOTIDE SEQUENCE [LARGE SCALE GENOMIC DNA]</scope>
    <source>
        <strain evidence="1 2">R88b</strain>
    </source>
</reference>
<proteinExistence type="predicted"/>
<protein>
    <submittedName>
        <fullName evidence="1">Uncharacterized protein</fullName>
    </submittedName>
</protein>
<name>A0A6M7WZ14_RHILI</name>